<dbReference type="PROSITE" id="PS51257">
    <property type="entry name" value="PROKAR_LIPOPROTEIN"/>
    <property type="match status" value="1"/>
</dbReference>
<accession>A0A5D0D094</accession>
<dbReference type="EMBL" id="VSDO01000001">
    <property type="protein sequence ID" value="TYA15348.1"/>
    <property type="molecule type" value="Genomic_DNA"/>
</dbReference>
<evidence type="ECO:0000256" key="1">
    <source>
        <dbReference type="SAM" id="SignalP"/>
    </source>
</evidence>
<proteinExistence type="predicted"/>
<sequence length="524" mass="58691">MKTKGVILTIIILSLLAFTACGAKTGPSKGTQADTKNSATATNTETGRFASEYDLKNSEFFNKFIAYFDLDKKALVQKLQQDYKEAPIEGTDSATGMSWVKLDKAGLVFYLTGEDEIPVSHVEVAETNSIHFGETRGGMTFSDIMKNVGETMIIEDPEAEDRFSIIYPLKEASVIFSTKNVYDASSKMKLSSWGYYDQEPTLRSASEIQTSRGSFQLPRNWVGKISLRETVDTYTISYLGKKEAYPLVEIVSMNVSEWEDADQAKYKIISKNEDGVVAAKTLATNKPSDQEEAKFFLTMETEVEKMLDTFKSNDELGNTNTSGSSSVCTDSLPKVAELKDIFKAFEQYYQNHSEDPSEAGMDEAYSEFGKCFTEKVNDMVSDNSIKGKEVSDLRASISDLNSSWYDWHYYSEGGGTMWSHMSIRQGSMIDAVLYGYLQQLDSNMGSKSIEAKFNELIQQLMDSRDYYKQGNFEAMNEEDQASLDEATKKLVSSYDDLLSFIKKMPLTEASILVLEFLSSYNPGE</sequence>
<evidence type="ECO:0000313" key="3">
    <source>
        <dbReference type="Proteomes" id="UP000325218"/>
    </source>
</evidence>
<organism evidence="2 3">
    <name type="scientific">Paenibacillus faecis</name>
    <dbReference type="NCBI Taxonomy" id="862114"/>
    <lineage>
        <taxon>Bacteria</taxon>
        <taxon>Bacillati</taxon>
        <taxon>Bacillota</taxon>
        <taxon>Bacilli</taxon>
        <taxon>Bacillales</taxon>
        <taxon>Paenibacillaceae</taxon>
        <taxon>Paenibacillus</taxon>
    </lineage>
</organism>
<keyword evidence="3" id="KW-1185">Reference proteome</keyword>
<protein>
    <submittedName>
        <fullName evidence="2">Uncharacterized protein</fullName>
    </submittedName>
</protein>
<dbReference type="AlphaFoldDB" id="A0A5D0D094"/>
<feature type="chain" id="PRO_5022811864" evidence="1">
    <location>
        <begin position="24"/>
        <end position="524"/>
    </location>
</feature>
<dbReference type="Proteomes" id="UP000325218">
    <property type="component" value="Unassembled WGS sequence"/>
</dbReference>
<gene>
    <name evidence="2" type="ORF">FRY98_06900</name>
</gene>
<keyword evidence="1" id="KW-0732">Signal</keyword>
<comment type="caution">
    <text evidence="2">The sequence shown here is derived from an EMBL/GenBank/DDBJ whole genome shotgun (WGS) entry which is preliminary data.</text>
</comment>
<evidence type="ECO:0000313" key="2">
    <source>
        <dbReference type="EMBL" id="TYA15348.1"/>
    </source>
</evidence>
<reference evidence="2 3" key="1">
    <citation type="submission" date="2019-08" db="EMBL/GenBank/DDBJ databases">
        <title>Genome sequencing of Paenibacillus faecis DSM 23593(T).</title>
        <authorList>
            <person name="Kook J.-K."/>
            <person name="Park S.-N."/>
            <person name="Lim Y.K."/>
        </authorList>
    </citation>
    <scope>NUCLEOTIDE SEQUENCE [LARGE SCALE GENOMIC DNA]</scope>
    <source>
        <strain evidence="2 3">DSM 23593</strain>
    </source>
</reference>
<name>A0A5D0D094_9BACL</name>
<feature type="signal peptide" evidence="1">
    <location>
        <begin position="1"/>
        <end position="23"/>
    </location>
</feature>
<dbReference type="RefSeq" id="WP_148450938.1">
    <property type="nucleotide sequence ID" value="NZ_VSDO01000001.1"/>
</dbReference>
<dbReference type="OrthoDB" id="9772442at2"/>